<evidence type="ECO:0000313" key="2">
    <source>
        <dbReference type="EMBL" id="SHJ70162.1"/>
    </source>
</evidence>
<name>A0A1M6LG59_9FIRM</name>
<evidence type="ECO:0000259" key="1">
    <source>
        <dbReference type="Pfam" id="PF12957"/>
    </source>
</evidence>
<proteinExistence type="predicted"/>
<evidence type="ECO:0000313" key="3">
    <source>
        <dbReference type="Proteomes" id="UP000183975"/>
    </source>
</evidence>
<accession>A0A1M6LG59</accession>
<keyword evidence="3" id="KW-1185">Reference proteome</keyword>
<gene>
    <name evidence="2" type="ORF">SAMN02745138_00371</name>
</gene>
<dbReference type="EMBL" id="FRAH01000004">
    <property type="protein sequence ID" value="SHJ70162.1"/>
    <property type="molecule type" value="Genomic_DNA"/>
</dbReference>
<reference evidence="2 3" key="1">
    <citation type="submission" date="2016-11" db="EMBL/GenBank/DDBJ databases">
        <authorList>
            <person name="Jaros S."/>
            <person name="Januszkiewicz K."/>
            <person name="Wedrychowicz H."/>
        </authorList>
    </citation>
    <scope>NUCLEOTIDE SEQUENCE [LARGE SCALE GENOMIC DNA]</scope>
    <source>
        <strain evidence="2 3">DSM 14214</strain>
    </source>
</reference>
<protein>
    <recommendedName>
        <fullName evidence="1">DUF3846 domain-containing protein</fullName>
    </recommendedName>
</protein>
<dbReference type="Proteomes" id="UP000183975">
    <property type="component" value="Unassembled WGS sequence"/>
</dbReference>
<sequence length="159" mass="18418">MLSAQSGAVHNKLGLLFLEITRMQLEINRIYKGEKYVKEEKIRVLMIEPHKYPQEHILKNDLNSMQEAVGGLIDIIGLEENVCVLLNDDGKLIGLDGNRRLWNGDIIAGTFYVCGSDNEGNLTSLNDEQIERYSQMFFEPQEFRKEEVEETIRIDFFMF</sequence>
<feature type="domain" description="DUF3846" evidence="1">
    <location>
        <begin position="42"/>
        <end position="137"/>
    </location>
</feature>
<dbReference type="Pfam" id="PF12957">
    <property type="entry name" value="DUF3846"/>
    <property type="match status" value="1"/>
</dbReference>
<dbReference type="AlphaFoldDB" id="A0A1M6LG59"/>
<organism evidence="2 3">
    <name type="scientific">Anaerotignum lactatifermentans DSM 14214</name>
    <dbReference type="NCBI Taxonomy" id="1121323"/>
    <lineage>
        <taxon>Bacteria</taxon>
        <taxon>Bacillati</taxon>
        <taxon>Bacillota</taxon>
        <taxon>Clostridia</taxon>
        <taxon>Lachnospirales</taxon>
        <taxon>Anaerotignaceae</taxon>
        <taxon>Anaerotignum</taxon>
    </lineage>
</organism>
<dbReference type="InterPro" id="IPR024559">
    <property type="entry name" value="DUF3846"/>
</dbReference>